<dbReference type="EMBL" id="QTSX02005824">
    <property type="protein sequence ID" value="KAJ9057127.1"/>
    <property type="molecule type" value="Genomic_DNA"/>
</dbReference>
<gene>
    <name evidence="1" type="ORF">DSO57_1025559</name>
</gene>
<protein>
    <submittedName>
        <fullName evidence="1">Uncharacterized protein</fullName>
    </submittedName>
</protein>
<organism evidence="1 2">
    <name type="scientific">Entomophthora muscae</name>
    <dbReference type="NCBI Taxonomy" id="34485"/>
    <lineage>
        <taxon>Eukaryota</taxon>
        <taxon>Fungi</taxon>
        <taxon>Fungi incertae sedis</taxon>
        <taxon>Zoopagomycota</taxon>
        <taxon>Entomophthoromycotina</taxon>
        <taxon>Entomophthoromycetes</taxon>
        <taxon>Entomophthorales</taxon>
        <taxon>Entomophthoraceae</taxon>
        <taxon>Entomophthora</taxon>
    </lineage>
</organism>
<evidence type="ECO:0000313" key="2">
    <source>
        <dbReference type="Proteomes" id="UP001165960"/>
    </source>
</evidence>
<reference evidence="1" key="1">
    <citation type="submission" date="2022-04" db="EMBL/GenBank/DDBJ databases">
        <title>Genome of the entomopathogenic fungus Entomophthora muscae.</title>
        <authorList>
            <person name="Elya C."/>
            <person name="Lovett B.R."/>
            <person name="Lee E."/>
            <person name="Macias A.M."/>
            <person name="Hajek A.E."/>
            <person name="De Bivort B.L."/>
            <person name="Kasson M.T."/>
            <person name="De Fine Licht H.H."/>
            <person name="Stajich J.E."/>
        </authorList>
    </citation>
    <scope>NUCLEOTIDE SEQUENCE</scope>
    <source>
        <strain evidence="1">Berkeley</strain>
    </source>
</reference>
<comment type="caution">
    <text evidence="1">The sequence shown here is derived from an EMBL/GenBank/DDBJ whole genome shotgun (WGS) entry which is preliminary data.</text>
</comment>
<accession>A0ACC2S416</accession>
<sequence length="91" mass="10316">MEEPNSKKMVLTTEALSPSLTHYADTFTGPACPPPPNKISPTYLPFQKPLRYPPDLEYFPYSWSTFTKTRSKMLPLTLLKDVPLLLGVFLV</sequence>
<proteinExistence type="predicted"/>
<dbReference type="Proteomes" id="UP001165960">
    <property type="component" value="Unassembled WGS sequence"/>
</dbReference>
<name>A0ACC2S416_9FUNG</name>
<evidence type="ECO:0000313" key="1">
    <source>
        <dbReference type="EMBL" id="KAJ9057127.1"/>
    </source>
</evidence>
<keyword evidence="2" id="KW-1185">Reference proteome</keyword>